<keyword evidence="2 8" id="KW-0645">Protease</keyword>
<protein>
    <recommendedName>
        <fullName evidence="6">Ubiquitin thioesterase OTU</fullName>
        <ecNumber evidence="6">3.4.19.12</ecNumber>
    </recommendedName>
</protein>
<evidence type="ECO:0000256" key="2">
    <source>
        <dbReference type="ARBA" id="ARBA00022670"/>
    </source>
</evidence>
<dbReference type="SUPFAM" id="SSF54001">
    <property type="entry name" value="Cysteine proteinases"/>
    <property type="match status" value="1"/>
</dbReference>
<dbReference type="PROSITE" id="PS00028">
    <property type="entry name" value="ZINC_FINGER_C2H2_1"/>
    <property type="match status" value="1"/>
</dbReference>
<organism evidence="8 9">
    <name type="scientific">Malassezia japonica</name>
    <dbReference type="NCBI Taxonomy" id="223818"/>
    <lineage>
        <taxon>Eukaryota</taxon>
        <taxon>Fungi</taxon>
        <taxon>Dikarya</taxon>
        <taxon>Basidiomycota</taxon>
        <taxon>Ustilaginomycotina</taxon>
        <taxon>Malasseziomycetes</taxon>
        <taxon>Malasseziales</taxon>
        <taxon>Malasseziaceae</taxon>
        <taxon>Malassezia</taxon>
    </lineage>
</organism>
<dbReference type="GO" id="GO:0004843">
    <property type="term" value="F:cysteine-type deubiquitinase activity"/>
    <property type="evidence" value="ECO:0007669"/>
    <property type="project" value="UniProtKB-UniRule"/>
</dbReference>
<dbReference type="GO" id="GO:0005634">
    <property type="term" value="C:nucleus"/>
    <property type="evidence" value="ECO:0007669"/>
    <property type="project" value="TreeGrafter"/>
</dbReference>
<keyword evidence="9" id="KW-1185">Reference proteome</keyword>
<reference evidence="8" key="1">
    <citation type="submission" date="2023-03" db="EMBL/GenBank/DDBJ databases">
        <title>Mating type loci evolution in Malassezia.</title>
        <authorList>
            <person name="Coelho M.A."/>
        </authorList>
    </citation>
    <scope>NUCLEOTIDE SEQUENCE</scope>
    <source>
        <strain evidence="8">CBS 9431</strain>
    </source>
</reference>
<evidence type="ECO:0000256" key="6">
    <source>
        <dbReference type="RuleBase" id="RU367104"/>
    </source>
</evidence>
<accession>A0AAF0F032</accession>
<dbReference type="Pfam" id="PF24560">
    <property type="entry name" value="zf-C2H2_OTU1_C"/>
    <property type="match status" value="1"/>
</dbReference>
<dbReference type="RefSeq" id="XP_060120461.1">
    <property type="nucleotide sequence ID" value="XM_060264478.1"/>
</dbReference>
<sequence>MRRALRQLAVELLRKDPDTYSSAILGESRESYLAKLVKPTTWGGAVELALFAAHFQVEIWCWDAKSGVCHKFGEQQGYSTAWLLAYAGIHYDVLVGLPTPDAPPERGTTAFAVSQPGLTDACQHLVTQLQSQHYYTDTATFSITCRTCGQRLEGEKGIAMHAQQTGHSDFSQTEETLSQ</sequence>
<dbReference type="GO" id="GO:0005829">
    <property type="term" value="C:cytosol"/>
    <property type="evidence" value="ECO:0007669"/>
    <property type="project" value="TreeGrafter"/>
</dbReference>
<keyword evidence="4 6" id="KW-0378">Hydrolase</keyword>
<dbReference type="AlphaFoldDB" id="A0AAF0F032"/>
<dbReference type="PANTHER" id="PTHR13312:SF0">
    <property type="entry name" value="UBIQUITIN THIOESTERASE OTU1"/>
    <property type="match status" value="1"/>
</dbReference>
<name>A0AAF0F032_9BASI</name>
<keyword evidence="3 6" id="KW-0833">Ubl conjugation pathway</keyword>
<evidence type="ECO:0000256" key="4">
    <source>
        <dbReference type="ARBA" id="ARBA00022801"/>
    </source>
</evidence>
<dbReference type="EC" id="3.4.19.12" evidence="6"/>
<comment type="subcellular location">
    <subcellularLocation>
        <location evidence="6">Cytoplasm</location>
    </subcellularLocation>
</comment>
<feature type="domain" description="C2H2-type" evidence="7">
    <location>
        <begin position="145"/>
        <end position="167"/>
    </location>
</feature>
<dbReference type="Gene3D" id="3.90.70.80">
    <property type="match status" value="1"/>
</dbReference>
<dbReference type="Proteomes" id="UP001217754">
    <property type="component" value="Chromosome 1"/>
</dbReference>
<dbReference type="EMBL" id="CP119958">
    <property type="protein sequence ID" value="WFD37564.1"/>
    <property type="molecule type" value="Genomic_DNA"/>
</dbReference>
<dbReference type="GO" id="GO:0016579">
    <property type="term" value="P:protein deubiquitination"/>
    <property type="evidence" value="ECO:0007669"/>
    <property type="project" value="TreeGrafter"/>
</dbReference>
<keyword evidence="6" id="KW-0963">Cytoplasm</keyword>
<dbReference type="PANTHER" id="PTHR13312">
    <property type="entry name" value="HIV-INDUCED PROTEIN-7-LIKE PROTEASE"/>
    <property type="match status" value="1"/>
</dbReference>
<dbReference type="GeneID" id="85224158"/>
<gene>
    <name evidence="8" type="primary">OTU1</name>
    <name evidence="8" type="ORF">MJAP1_000509</name>
</gene>
<evidence type="ECO:0000256" key="3">
    <source>
        <dbReference type="ARBA" id="ARBA00022786"/>
    </source>
</evidence>
<evidence type="ECO:0000259" key="7">
    <source>
        <dbReference type="PROSITE" id="PS00028"/>
    </source>
</evidence>
<evidence type="ECO:0000256" key="5">
    <source>
        <dbReference type="ARBA" id="ARBA00022807"/>
    </source>
</evidence>
<dbReference type="GO" id="GO:0036503">
    <property type="term" value="P:ERAD pathway"/>
    <property type="evidence" value="ECO:0007669"/>
    <property type="project" value="TreeGrafter"/>
</dbReference>
<dbReference type="InterPro" id="IPR013087">
    <property type="entry name" value="Znf_C2H2_type"/>
</dbReference>
<dbReference type="InterPro" id="IPR038765">
    <property type="entry name" value="Papain-like_cys_pep_sf"/>
</dbReference>
<proteinExistence type="predicted"/>
<evidence type="ECO:0000256" key="1">
    <source>
        <dbReference type="ARBA" id="ARBA00000707"/>
    </source>
</evidence>
<comment type="catalytic activity">
    <reaction evidence="1 6">
        <text>Thiol-dependent hydrolysis of ester, thioester, amide, peptide and isopeptide bonds formed by the C-terminal Gly of ubiquitin (a 76-residue protein attached to proteins as an intracellular targeting signal).</text>
        <dbReference type="EC" id="3.4.19.12"/>
    </reaction>
</comment>
<keyword evidence="5 6" id="KW-0788">Thiol protease</keyword>
<dbReference type="GO" id="GO:0030968">
    <property type="term" value="P:endoplasmic reticulum unfolded protein response"/>
    <property type="evidence" value="ECO:0007669"/>
    <property type="project" value="TreeGrafter"/>
</dbReference>
<dbReference type="InterPro" id="IPR057766">
    <property type="entry name" value="Znf-C2H2_OTU1-like_C"/>
</dbReference>
<evidence type="ECO:0000313" key="8">
    <source>
        <dbReference type="EMBL" id="WFD37564.1"/>
    </source>
</evidence>
<evidence type="ECO:0000313" key="9">
    <source>
        <dbReference type="Proteomes" id="UP001217754"/>
    </source>
</evidence>
<comment type="function">
    <text evidence="6">Hydrolase that can remove conjugated ubiquitin from proteins and may therefore play an important regulatory role at the level of protein turnover by preventing degradation.</text>
</comment>